<protein>
    <submittedName>
        <fullName evidence="1">Uncharacterized protein</fullName>
    </submittedName>
</protein>
<proteinExistence type="predicted"/>
<dbReference type="AlphaFoldDB" id="A0A1A8CKP7"/>
<name>A0A1A8CKP7_NOTKA</name>
<evidence type="ECO:0000313" key="1">
    <source>
        <dbReference type="EMBL" id="SBP80304.1"/>
    </source>
</evidence>
<feature type="non-terminal residue" evidence="1">
    <location>
        <position position="68"/>
    </location>
</feature>
<reference evidence="1" key="2">
    <citation type="submission" date="2016-06" db="EMBL/GenBank/DDBJ databases">
        <title>The genome of a short-lived fish provides insights into sex chromosome evolution and the genetic control of aging.</title>
        <authorList>
            <person name="Reichwald K."/>
            <person name="Felder M."/>
            <person name="Petzold A."/>
            <person name="Koch P."/>
            <person name="Groth M."/>
            <person name="Platzer M."/>
        </authorList>
    </citation>
    <scope>NUCLEOTIDE SEQUENCE</scope>
    <source>
        <tissue evidence="1">Brain</tissue>
    </source>
</reference>
<feature type="non-terminal residue" evidence="1">
    <location>
        <position position="1"/>
    </location>
</feature>
<dbReference type="EMBL" id="HADZ01016363">
    <property type="protein sequence ID" value="SBP80304.1"/>
    <property type="molecule type" value="Transcribed_RNA"/>
</dbReference>
<accession>A0A1A8CKP7</accession>
<sequence>KMKIEQVSNSAIKTLRHRRYYQSLMKRIDTIVSAARVAYGGAFRNQKGLAVGKVKIGTDYHGLRAGPV</sequence>
<organism evidence="1">
    <name type="scientific">Nothobranchius kadleci</name>
    <name type="common">African annual killifish</name>
    <dbReference type="NCBI Taxonomy" id="1051664"/>
    <lineage>
        <taxon>Eukaryota</taxon>
        <taxon>Metazoa</taxon>
        <taxon>Chordata</taxon>
        <taxon>Craniata</taxon>
        <taxon>Vertebrata</taxon>
        <taxon>Euteleostomi</taxon>
        <taxon>Actinopterygii</taxon>
        <taxon>Neopterygii</taxon>
        <taxon>Teleostei</taxon>
        <taxon>Neoteleostei</taxon>
        <taxon>Acanthomorphata</taxon>
        <taxon>Ovalentaria</taxon>
        <taxon>Atherinomorphae</taxon>
        <taxon>Cyprinodontiformes</taxon>
        <taxon>Nothobranchiidae</taxon>
        <taxon>Nothobranchius</taxon>
    </lineage>
</organism>
<gene>
    <name evidence="1" type="primary">Nfu_g_1_019261</name>
</gene>
<reference evidence="1" key="1">
    <citation type="submission" date="2016-05" db="EMBL/GenBank/DDBJ databases">
        <authorList>
            <person name="Lavstsen T."/>
            <person name="Jespersen J.S."/>
        </authorList>
    </citation>
    <scope>NUCLEOTIDE SEQUENCE</scope>
    <source>
        <tissue evidence="1">Brain</tissue>
    </source>
</reference>